<dbReference type="EMBL" id="SMAE01000016">
    <property type="protein sequence ID" value="TCS86140.1"/>
    <property type="molecule type" value="Genomic_DNA"/>
</dbReference>
<dbReference type="InterPro" id="IPR008991">
    <property type="entry name" value="Translation_prot_SH3-like_sf"/>
</dbReference>
<name>A0A4R3KPP1_9FIRM</name>
<evidence type="ECO:0000313" key="4">
    <source>
        <dbReference type="Proteomes" id="UP000294567"/>
    </source>
</evidence>
<evidence type="ECO:0000313" key="3">
    <source>
        <dbReference type="EMBL" id="TCS86140.1"/>
    </source>
</evidence>
<dbReference type="SUPFAM" id="SSF50104">
    <property type="entry name" value="Translation proteins SH3-like domain"/>
    <property type="match status" value="1"/>
</dbReference>
<evidence type="ECO:0000256" key="2">
    <source>
        <dbReference type="ARBA" id="ARBA00023274"/>
    </source>
</evidence>
<dbReference type="OrthoDB" id="1683515at2"/>
<dbReference type="GO" id="GO:1990904">
    <property type="term" value="C:ribonucleoprotein complex"/>
    <property type="evidence" value="ECO:0007669"/>
    <property type="project" value="UniProtKB-KW"/>
</dbReference>
<evidence type="ECO:0000256" key="1">
    <source>
        <dbReference type="ARBA" id="ARBA00022980"/>
    </source>
</evidence>
<dbReference type="InterPro" id="IPR041985">
    <property type="entry name" value="Ribosomal_eL14_KOW"/>
</dbReference>
<evidence type="ECO:0008006" key="5">
    <source>
        <dbReference type="Google" id="ProtNLM"/>
    </source>
</evidence>
<reference evidence="3 4" key="1">
    <citation type="submission" date="2019-03" db="EMBL/GenBank/DDBJ databases">
        <title>Genomic Encyclopedia of Type Strains, Phase IV (KMG-IV): sequencing the most valuable type-strain genomes for metagenomic binning, comparative biology and taxonomic classification.</title>
        <authorList>
            <person name="Goeker M."/>
        </authorList>
    </citation>
    <scope>NUCLEOTIDE SEQUENCE [LARGE SCALE GENOMIC DNA]</scope>
    <source>
        <strain evidence="3 4">DSM 26752</strain>
    </source>
</reference>
<dbReference type="GO" id="GO:0005840">
    <property type="term" value="C:ribosome"/>
    <property type="evidence" value="ECO:0007669"/>
    <property type="project" value="UniProtKB-KW"/>
</dbReference>
<keyword evidence="1" id="KW-0689">Ribosomal protein</keyword>
<protein>
    <recommendedName>
        <fullName evidence="5">Ribosomal protein L14E/L6E/L27E</fullName>
    </recommendedName>
</protein>
<dbReference type="Proteomes" id="UP000294567">
    <property type="component" value="Unassembled WGS sequence"/>
</dbReference>
<dbReference type="AlphaFoldDB" id="A0A4R3KPP1"/>
<comment type="caution">
    <text evidence="3">The sequence shown here is derived from an EMBL/GenBank/DDBJ whole genome shotgun (WGS) entry which is preliminary data.</text>
</comment>
<gene>
    <name evidence="3" type="ORF">EDD65_11620</name>
</gene>
<sequence length="93" mass="10750">MDSTSDITIGQVVKSRAGRDKGRIFLVLSIVDDQHVLIVDGDLRKLDKPKKKKIKHLTVYNTVLPELKYKLDNNIKINNAYIRKLLEPFNKNF</sequence>
<dbReference type="Gene3D" id="2.30.30.30">
    <property type="match status" value="1"/>
</dbReference>
<dbReference type="RefSeq" id="WP_132029587.1">
    <property type="nucleotide sequence ID" value="NZ_CP068564.1"/>
</dbReference>
<keyword evidence="4" id="KW-1185">Reference proteome</keyword>
<dbReference type="CDD" id="cd06088">
    <property type="entry name" value="KOW_RPL14"/>
    <property type="match status" value="1"/>
</dbReference>
<accession>A0A4R3KPP1</accession>
<proteinExistence type="predicted"/>
<dbReference type="InterPro" id="IPR014722">
    <property type="entry name" value="Rib_uL2_dom2"/>
</dbReference>
<keyword evidence="2" id="KW-0687">Ribonucleoprotein</keyword>
<organism evidence="3 4">
    <name type="scientific">Keratinibaculum paraultunense</name>
    <dbReference type="NCBI Taxonomy" id="1278232"/>
    <lineage>
        <taxon>Bacteria</taxon>
        <taxon>Bacillati</taxon>
        <taxon>Bacillota</taxon>
        <taxon>Tissierellia</taxon>
        <taxon>Tissierellales</taxon>
        <taxon>Tepidimicrobiaceae</taxon>
        <taxon>Keratinibaculum</taxon>
    </lineage>
</organism>